<sequence>MEKTITITFTPEGNLELPPEIREQFVNGEKYAVSFTEDGIFFKKAPKIDWQELRKRREAVNDPNPLTTEEICEVVREVRRGNIQLN</sequence>
<reference evidence="2" key="1">
    <citation type="submission" date="2019-02" db="EMBL/GenBank/DDBJ databases">
        <title>Draft genome sequence of Sphaerospermopsis reniformis NIES-1949.</title>
        <authorList>
            <person name="Yamaguchi H."/>
            <person name="Suzuki S."/>
            <person name="Kawachi M."/>
        </authorList>
    </citation>
    <scope>NUCLEOTIDE SEQUENCE [LARGE SCALE GENOMIC DNA]</scope>
    <source>
        <strain evidence="2">NIES-1949</strain>
    </source>
</reference>
<protein>
    <recommendedName>
        <fullName evidence="3">SpoVT-AbrB domain-containing protein</fullName>
    </recommendedName>
</protein>
<comment type="caution">
    <text evidence="1">The sequence shown here is derived from an EMBL/GenBank/DDBJ whole genome shotgun (WGS) entry which is preliminary data.</text>
</comment>
<organism evidence="1 2">
    <name type="scientific">Sphaerospermopsis reniformis</name>
    <dbReference type="NCBI Taxonomy" id="531300"/>
    <lineage>
        <taxon>Bacteria</taxon>
        <taxon>Bacillati</taxon>
        <taxon>Cyanobacteriota</taxon>
        <taxon>Cyanophyceae</taxon>
        <taxon>Nostocales</taxon>
        <taxon>Aphanizomenonaceae</taxon>
        <taxon>Sphaerospermopsis</taxon>
    </lineage>
</organism>
<dbReference type="Proteomes" id="UP000300142">
    <property type="component" value="Unassembled WGS sequence"/>
</dbReference>
<evidence type="ECO:0000313" key="1">
    <source>
        <dbReference type="EMBL" id="GCL37460.1"/>
    </source>
</evidence>
<dbReference type="RefSeq" id="WP_137667643.1">
    <property type="nucleotide sequence ID" value="NZ_BJCE01000078.1"/>
</dbReference>
<dbReference type="AlphaFoldDB" id="A0A479ZXE1"/>
<evidence type="ECO:0000313" key="2">
    <source>
        <dbReference type="Proteomes" id="UP000300142"/>
    </source>
</evidence>
<name>A0A479ZXE1_9CYAN</name>
<accession>A0A479ZXE1</accession>
<dbReference type="EMBL" id="BJCE01000078">
    <property type="protein sequence ID" value="GCL37460.1"/>
    <property type="molecule type" value="Genomic_DNA"/>
</dbReference>
<keyword evidence="2" id="KW-1185">Reference proteome</keyword>
<proteinExistence type="predicted"/>
<evidence type="ECO:0008006" key="3">
    <source>
        <dbReference type="Google" id="ProtNLM"/>
    </source>
</evidence>
<gene>
    <name evidence="1" type="ORF">SR1949_25710</name>
</gene>